<dbReference type="EMBL" id="CH476625">
    <property type="protein sequence ID" value="EDO01559.1"/>
    <property type="molecule type" value="Genomic_DNA"/>
</dbReference>
<keyword evidence="2" id="KW-1185">Reference proteome</keyword>
<proteinExistence type="predicted"/>
<dbReference type="RefSeq" id="XP_001594227.1">
    <property type="nucleotide sequence ID" value="XM_001594177.1"/>
</dbReference>
<dbReference type="InParanoid" id="A7EFE3"/>
<dbReference type="GeneID" id="5490826"/>
<dbReference type="STRING" id="665079.A7EFE3"/>
<evidence type="ECO:0000313" key="1">
    <source>
        <dbReference type="EMBL" id="EDO01559.1"/>
    </source>
</evidence>
<protein>
    <submittedName>
        <fullName evidence="1">Uncharacterized protein</fullName>
    </submittedName>
</protein>
<dbReference type="AlphaFoldDB" id="A7EFE3"/>
<sequence length="45" mass="5161">MTMGLKATSCPCFVYGKTQHRLSRDPHLMGYERFNADVCRYMTSG</sequence>
<gene>
    <name evidence="1" type="ORF">SS1G_04034</name>
</gene>
<dbReference type="KEGG" id="ssl:SS1G_04034"/>
<accession>A7EFE3</accession>
<evidence type="ECO:0000313" key="2">
    <source>
        <dbReference type="Proteomes" id="UP000001312"/>
    </source>
</evidence>
<organism evidence="1 2">
    <name type="scientific">Sclerotinia sclerotiorum (strain ATCC 18683 / 1980 / Ss-1)</name>
    <name type="common">White mold</name>
    <name type="synonym">Whetzelinia sclerotiorum</name>
    <dbReference type="NCBI Taxonomy" id="665079"/>
    <lineage>
        <taxon>Eukaryota</taxon>
        <taxon>Fungi</taxon>
        <taxon>Dikarya</taxon>
        <taxon>Ascomycota</taxon>
        <taxon>Pezizomycotina</taxon>
        <taxon>Leotiomycetes</taxon>
        <taxon>Helotiales</taxon>
        <taxon>Sclerotiniaceae</taxon>
        <taxon>Sclerotinia</taxon>
    </lineage>
</organism>
<dbReference type="Proteomes" id="UP000001312">
    <property type="component" value="Unassembled WGS sequence"/>
</dbReference>
<dbReference type="HOGENOM" id="CLU_3207885_0_0_1"/>
<reference evidence="2" key="1">
    <citation type="journal article" date="2011" name="PLoS Genet.">
        <title>Genomic analysis of the necrotrophic fungal pathogens Sclerotinia sclerotiorum and Botrytis cinerea.</title>
        <authorList>
            <person name="Amselem J."/>
            <person name="Cuomo C.A."/>
            <person name="van Kan J.A."/>
            <person name="Viaud M."/>
            <person name="Benito E.P."/>
            <person name="Couloux A."/>
            <person name="Coutinho P.M."/>
            <person name="de Vries R.P."/>
            <person name="Dyer P.S."/>
            <person name="Fillinger S."/>
            <person name="Fournier E."/>
            <person name="Gout L."/>
            <person name="Hahn M."/>
            <person name="Kohn L."/>
            <person name="Lapalu N."/>
            <person name="Plummer K.M."/>
            <person name="Pradier J.M."/>
            <person name="Quevillon E."/>
            <person name="Sharon A."/>
            <person name="Simon A."/>
            <person name="ten Have A."/>
            <person name="Tudzynski B."/>
            <person name="Tudzynski P."/>
            <person name="Wincker P."/>
            <person name="Andrew M."/>
            <person name="Anthouard V."/>
            <person name="Beever R.E."/>
            <person name="Beffa R."/>
            <person name="Benoit I."/>
            <person name="Bouzid O."/>
            <person name="Brault B."/>
            <person name="Chen Z."/>
            <person name="Choquer M."/>
            <person name="Collemare J."/>
            <person name="Cotton P."/>
            <person name="Danchin E.G."/>
            <person name="Da Silva C."/>
            <person name="Gautier A."/>
            <person name="Giraud C."/>
            <person name="Giraud T."/>
            <person name="Gonzalez C."/>
            <person name="Grossetete S."/>
            <person name="Guldener U."/>
            <person name="Henrissat B."/>
            <person name="Howlett B.J."/>
            <person name="Kodira C."/>
            <person name="Kretschmer M."/>
            <person name="Lappartient A."/>
            <person name="Leroch M."/>
            <person name="Levis C."/>
            <person name="Mauceli E."/>
            <person name="Neuveglise C."/>
            <person name="Oeser B."/>
            <person name="Pearson M."/>
            <person name="Poulain J."/>
            <person name="Poussereau N."/>
            <person name="Quesneville H."/>
            <person name="Rascle C."/>
            <person name="Schumacher J."/>
            <person name="Segurens B."/>
            <person name="Sexton A."/>
            <person name="Silva E."/>
            <person name="Sirven C."/>
            <person name="Soanes D.M."/>
            <person name="Talbot N.J."/>
            <person name="Templeton M."/>
            <person name="Yandava C."/>
            <person name="Yarden O."/>
            <person name="Zeng Q."/>
            <person name="Rollins J.A."/>
            <person name="Lebrun M.H."/>
            <person name="Dickman M."/>
        </authorList>
    </citation>
    <scope>NUCLEOTIDE SEQUENCE [LARGE SCALE GENOMIC DNA]</scope>
    <source>
        <strain evidence="2">ATCC 18683 / 1980 / Ss-1</strain>
    </source>
</reference>
<name>A7EFE3_SCLS1</name>